<dbReference type="NCBIfam" id="TIGR03082">
    <property type="entry name" value="Gneg_AbrB_dup"/>
    <property type="match status" value="1"/>
</dbReference>
<gene>
    <name evidence="2" type="ORF">DCMF_23965</name>
</gene>
<keyword evidence="1" id="KW-0812">Transmembrane</keyword>
<name>A0A3G1KYB4_FORW1</name>
<keyword evidence="3" id="KW-1185">Reference proteome</keyword>
<accession>A0A3G1KYB4</accession>
<protein>
    <recommendedName>
        <fullName evidence="4">AbrB family transcriptional regulator</fullName>
    </recommendedName>
</protein>
<feature type="transmembrane region" description="Helical" evidence="1">
    <location>
        <begin position="139"/>
        <end position="158"/>
    </location>
</feature>
<dbReference type="InterPro" id="IPR007820">
    <property type="entry name" value="AbrB_fam"/>
</dbReference>
<organism evidence="2 3">
    <name type="scientific">Formimonas warabiya</name>
    <dbReference type="NCBI Taxonomy" id="1761012"/>
    <lineage>
        <taxon>Bacteria</taxon>
        <taxon>Bacillati</taxon>
        <taxon>Bacillota</taxon>
        <taxon>Clostridia</taxon>
        <taxon>Eubacteriales</taxon>
        <taxon>Peptococcaceae</taxon>
        <taxon>Candidatus Formimonas</taxon>
    </lineage>
</organism>
<dbReference type="GO" id="GO:0016020">
    <property type="term" value="C:membrane"/>
    <property type="evidence" value="ECO:0007669"/>
    <property type="project" value="InterPro"/>
</dbReference>
<dbReference type="PANTHER" id="PTHR38457:SF1">
    <property type="entry name" value="REGULATOR ABRB-RELATED"/>
    <property type="match status" value="1"/>
</dbReference>
<reference evidence="2 3" key="1">
    <citation type="submission" date="2016-10" db="EMBL/GenBank/DDBJ databases">
        <title>Complete Genome Sequence of Peptococcaceae strain DCMF.</title>
        <authorList>
            <person name="Edwards R.J."/>
            <person name="Holland S.I."/>
            <person name="Deshpande N.P."/>
            <person name="Wong Y.K."/>
            <person name="Ertan H."/>
            <person name="Manefield M."/>
            <person name="Russell T.L."/>
            <person name="Lee M.J."/>
        </authorList>
    </citation>
    <scope>NUCLEOTIDE SEQUENCE [LARGE SCALE GENOMIC DNA]</scope>
    <source>
        <strain evidence="2 3">DCMF</strain>
    </source>
</reference>
<evidence type="ECO:0000313" key="2">
    <source>
        <dbReference type="EMBL" id="ATW27400.1"/>
    </source>
</evidence>
<dbReference type="Pfam" id="PF05145">
    <property type="entry name" value="AbrB"/>
    <property type="match status" value="1"/>
</dbReference>
<dbReference type="Proteomes" id="UP000323521">
    <property type="component" value="Chromosome"/>
</dbReference>
<keyword evidence="1" id="KW-1133">Transmembrane helix</keyword>
<evidence type="ECO:0000256" key="1">
    <source>
        <dbReference type="SAM" id="Phobius"/>
    </source>
</evidence>
<feature type="transmembrane region" description="Helical" evidence="1">
    <location>
        <begin position="52"/>
        <end position="69"/>
    </location>
</feature>
<dbReference type="EMBL" id="CP017634">
    <property type="protein sequence ID" value="ATW27400.1"/>
    <property type="molecule type" value="Genomic_DNA"/>
</dbReference>
<dbReference type="KEGG" id="fwa:DCMF_23965"/>
<proteinExistence type="predicted"/>
<feature type="transmembrane region" description="Helical" evidence="1">
    <location>
        <begin position="81"/>
        <end position="107"/>
    </location>
</feature>
<evidence type="ECO:0008006" key="4">
    <source>
        <dbReference type="Google" id="ProtNLM"/>
    </source>
</evidence>
<keyword evidence="1" id="KW-0472">Membrane</keyword>
<sequence length="183" mass="19462">MSWNTLVVFCLGFLGGVAGQKTRIPGGVLIGAMLFAASANFVGMPPASLPPFYNLSLQIMAGCLVGIGITTKTLKDLKKIVAPVLLNALIILTGGIVVAVVISHLFFWGRITSWLASSPGRMQDMVIFSDSLGADTTKVAGVHIMRTISVVILTPLILKGHDRLRKQKNLPSQNDGEKKKGGH</sequence>
<dbReference type="GO" id="GO:0010468">
    <property type="term" value="P:regulation of gene expression"/>
    <property type="evidence" value="ECO:0007669"/>
    <property type="project" value="InterPro"/>
</dbReference>
<dbReference type="AlphaFoldDB" id="A0A3G1KYB4"/>
<dbReference type="RefSeq" id="WP_214658856.1">
    <property type="nucleotide sequence ID" value="NZ_CP017634.1"/>
</dbReference>
<evidence type="ECO:0000313" key="3">
    <source>
        <dbReference type="Proteomes" id="UP000323521"/>
    </source>
</evidence>
<dbReference type="PANTHER" id="PTHR38457">
    <property type="entry name" value="REGULATOR ABRB-RELATED"/>
    <property type="match status" value="1"/>
</dbReference>
<dbReference type="InterPro" id="IPR017516">
    <property type="entry name" value="AbrB_dup"/>
</dbReference>